<dbReference type="Proteomes" id="UP000199416">
    <property type="component" value="Unassembled WGS sequence"/>
</dbReference>
<organism evidence="1 2">
    <name type="scientific">Geodermatophilus telluris</name>
    <dbReference type="NCBI Taxonomy" id="1190417"/>
    <lineage>
        <taxon>Bacteria</taxon>
        <taxon>Bacillati</taxon>
        <taxon>Actinomycetota</taxon>
        <taxon>Actinomycetes</taxon>
        <taxon>Geodermatophilales</taxon>
        <taxon>Geodermatophilaceae</taxon>
        <taxon>Geodermatophilus</taxon>
    </lineage>
</organism>
<dbReference type="STRING" id="1190417.SAMN05660690_2930"/>
<dbReference type="EMBL" id="FMZF01000004">
    <property type="protein sequence ID" value="SDC92036.1"/>
    <property type="molecule type" value="Genomic_DNA"/>
</dbReference>
<name>A0A1G6QJY1_9ACTN</name>
<protein>
    <submittedName>
        <fullName evidence="1">Uncharacterized protein</fullName>
    </submittedName>
</protein>
<reference evidence="2" key="1">
    <citation type="submission" date="2016-10" db="EMBL/GenBank/DDBJ databases">
        <authorList>
            <person name="Varghese N."/>
            <person name="Submissions S."/>
        </authorList>
    </citation>
    <scope>NUCLEOTIDE SEQUENCE [LARGE SCALE GENOMIC DNA]</scope>
    <source>
        <strain evidence="2">DSM 45421</strain>
    </source>
</reference>
<gene>
    <name evidence="1" type="ORF">SAMN05660690_2930</name>
</gene>
<evidence type="ECO:0000313" key="2">
    <source>
        <dbReference type="Proteomes" id="UP000199416"/>
    </source>
</evidence>
<dbReference type="AlphaFoldDB" id="A0A1G6QJY1"/>
<keyword evidence="2" id="KW-1185">Reference proteome</keyword>
<accession>A0A1G6QJY1</accession>
<evidence type="ECO:0000313" key="1">
    <source>
        <dbReference type="EMBL" id="SDC92036.1"/>
    </source>
</evidence>
<sequence length="66" mass="6436">MTASTCRAAGACAVPAAGGAPGPCGTWPAPVSRGARLALAAGLRARGLRGLDVLRRSRDRAPPAAG</sequence>
<proteinExistence type="predicted"/>